<protein>
    <submittedName>
        <fullName evidence="7">Protein jagged-1a</fullName>
    </submittedName>
</protein>
<evidence type="ECO:0000256" key="1">
    <source>
        <dbReference type="ARBA" id="ARBA00022536"/>
    </source>
</evidence>
<proteinExistence type="predicted"/>
<dbReference type="EMBL" id="BMAO01031059">
    <property type="protein sequence ID" value="GFQ72015.1"/>
    <property type="molecule type" value="Genomic_DNA"/>
</dbReference>
<dbReference type="GO" id="GO:0016020">
    <property type="term" value="C:membrane"/>
    <property type="evidence" value="ECO:0007669"/>
    <property type="project" value="UniProtKB-SubCell"/>
</dbReference>
<comment type="caution">
    <text evidence="7">The sequence shown here is derived from an EMBL/GenBank/DDBJ whole genome shotgun (WGS) entry which is preliminary data.</text>
</comment>
<evidence type="ECO:0000256" key="5">
    <source>
        <dbReference type="SAM" id="SignalP"/>
    </source>
</evidence>
<evidence type="ECO:0000256" key="2">
    <source>
        <dbReference type="ARBA" id="ARBA00022692"/>
    </source>
</evidence>
<dbReference type="AlphaFoldDB" id="A0A8X6I739"/>
<evidence type="ECO:0000256" key="4">
    <source>
        <dbReference type="ARBA" id="ARBA00022989"/>
    </source>
</evidence>
<sequence length="151" mass="16618">MTLLLGIAACFLSTNMLVSATGSFELEVLGIQNTRGELSNGSCCTLPDIRLDNGTCVGQCRTFFRLCLKEYQTEVSDTGPCTFGNVSTSVVGGNSFSMHANPHHHVVLKLPFTFRWTVSTFDAQIDPFLLFLCLCTKQTFAYHFGVFIIKS</sequence>
<accession>A0A8X6I739</accession>
<keyword evidence="1" id="KW-0245">EGF-like domain</keyword>
<keyword evidence="5" id="KW-0732">Signal</keyword>
<dbReference type="Pfam" id="PF07657">
    <property type="entry name" value="MNNL"/>
    <property type="match status" value="1"/>
</dbReference>
<keyword evidence="3" id="KW-0677">Repeat</keyword>
<evidence type="ECO:0000313" key="7">
    <source>
        <dbReference type="EMBL" id="GFQ72015.1"/>
    </source>
</evidence>
<dbReference type="Gene3D" id="2.60.40.3510">
    <property type="match status" value="1"/>
</dbReference>
<keyword evidence="4" id="KW-1133">Transmembrane helix</keyword>
<dbReference type="Proteomes" id="UP000887116">
    <property type="component" value="Unassembled WGS sequence"/>
</dbReference>
<keyword evidence="4" id="KW-0472">Membrane</keyword>
<reference evidence="7" key="1">
    <citation type="submission" date="2020-07" db="EMBL/GenBank/DDBJ databases">
        <title>Multicomponent nature underlies the extraordinary mechanical properties of spider dragline silk.</title>
        <authorList>
            <person name="Kono N."/>
            <person name="Nakamura H."/>
            <person name="Mori M."/>
            <person name="Yoshida Y."/>
            <person name="Ohtoshi R."/>
            <person name="Malay A.D."/>
            <person name="Moran D.A.P."/>
            <person name="Tomita M."/>
            <person name="Numata K."/>
            <person name="Arakawa K."/>
        </authorList>
    </citation>
    <scope>NUCLEOTIDE SEQUENCE</scope>
</reference>
<evidence type="ECO:0000259" key="6">
    <source>
        <dbReference type="Pfam" id="PF07657"/>
    </source>
</evidence>
<gene>
    <name evidence="7" type="primary">jag1a</name>
    <name evidence="7" type="ORF">TNCT_77591</name>
</gene>
<dbReference type="InterPro" id="IPR011651">
    <property type="entry name" value="Notch_ligand_N"/>
</dbReference>
<evidence type="ECO:0000256" key="3">
    <source>
        <dbReference type="ARBA" id="ARBA00022737"/>
    </source>
</evidence>
<dbReference type="GO" id="GO:0007219">
    <property type="term" value="P:Notch signaling pathway"/>
    <property type="evidence" value="ECO:0007669"/>
    <property type="project" value="InterPro"/>
</dbReference>
<evidence type="ECO:0000313" key="8">
    <source>
        <dbReference type="Proteomes" id="UP000887116"/>
    </source>
</evidence>
<keyword evidence="2" id="KW-0812">Transmembrane</keyword>
<feature type="signal peptide" evidence="5">
    <location>
        <begin position="1"/>
        <end position="20"/>
    </location>
</feature>
<name>A0A8X6I739_TRICU</name>
<feature type="chain" id="PRO_5036447250" evidence="5">
    <location>
        <begin position="21"/>
        <end position="151"/>
    </location>
</feature>
<keyword evidence="8" id="KW-1185">Reference proteome</keyword>
<organism evidence="7 8">
    <name type="scientific">Trichonephila clavata</name>
    <name type="common">Joro spider</name>
    <name type="synonym">Nephila clavata</name>
    <dbReference type="NCBI Taxonomy" id="2740835"/>
    <lineage>
        <taxon>Eukaryota</taxon>
        <taxon>Metazoa</taxon>
        <taxon>Ecdysozoa</taxon>
        <taxon>Arthropoda</taxon>
        <taxon>Chelicerata</taxon>
        <taxon>Arachnida</taxon>
        <taxon>Araneae</taxon>
        <taxon>Araneomorphae</taxon>
        <taxon>Entelegynae</taxon>
        <taxon>Araneoidea</taxon>
        <taxon>Nephilidae</taxon>
        <taxon>Trichonephila</taxon>
    </lineage>
</organism>
<dbReference type="OrthoDB" id="283575at2759"/>
<feature type="domain" description="Notch ligand N-terminal" evidence="6">
    <location>
        <begin position="21"/>
        <end position="118"/>
    </location>
</feature>